<protein>
    <submittedName>
        <fullName evidence="1">Uncharacterized protein</fullName>
    </submittedName>
</protein>
<evidence type="ECO:0000313" key="2">
    <source>
        <dbReference type="Proteomes" id="UP000324832"/>
    </source>
</evidence>
<keyword evidence="2" id="KW-1185">Reference proteome</keyword>
<name>A0A5E4Q9E4_9NEOP</name>
<reference evidence="1 2" key="1">
    <citation type="submission" date="2017-07" db="EMBL/GenBank/DDBJ databases">
        <authorList>
            <person name="Talla V."/>
            <person name="Backstrom N."/>
        </authorList>
    </citation>
    <scope>NUCLEOTIDE SEQUENCE [LARGE SCALE GENOMIC DNA]</scope>
</reference>
<organism evidence="1 2">
    <name type="scientific">Leptidea sinapis</name>
    <dbReference type="NCBI Taxonomy" id="189913"/>
    <lineage>
        <taxon>Eukaryota</taxon>
        <taxon>Metazoa</taxon>
        <taxon>Ecdysozoa</taxon>
        <taxon>Arthropoda</taxon>
        <taxon>Hexapoda</taxon>
        <taxon>Insecta</taxon>
        <taxon>Pterygota</taxon>
        <taxon>Neoptera</taxon>
        <taxon>Endopterygota</taxon>
        <taxon>Lepidoptera</taxon>
        <taxon>Glossata</taxon>
        <taxon>Ditrysia</taxon>
        <taxon>Papilionoidea</taxon>
        <taxon>Pieridae</taxon>
        <taxon>Dismorphiinae</taxon>
        <taxon>Leptidea</taxon>
    </lineage>
</organism>
<accession>A0A5E4Q9E4</accession>
<sequence length="124" mass="14374">MGEQTKILVATLKDEIIKQNDKQTQTITETISNTIEEQLLPINNEAMKSEILLLKSKVKYLELESRKNNVLLHGVEEKETNNLELINTLIELFNMPSSTEQAAEEDHDWDKWEMSNVYRIGKKT</sequence>
<dbReference type="AlphaFoldDB" id="A0A5E4Q9E4"/>
<proteinExistence type="predicted"/>
<dbReference type="Proteomes" id="UP000324832">
    <property type="component" value="Unassembled WGS sequence"/>
</dbReference>
<evidence type="ECO:0000313" key="1">
    <source>
        <dbReference type="EMBL" id="VVC94249.1"/>
    </source>
</evidence>
<gene>
    <name evidence="1" type="ORF">LSINAPIS_LOCUS6245</name>
</gene>
<dbReference type="EMBL" id="FZQP02001915">
    <property type="protein sequence ID" value="VVC94249.1"/>
    <property type="molecule type" value="Genomic_DNA"/>
</dbReference>